<accession>A0AAE3I8P4</accession>
<dbReference type="Pfam" id="PF02482">
    <property type="entry name" value="Ribosomal_S30AE"/>
    <property type="match status" value="1"/>
</dbReference>
<evidence type="ECO:0000313" key="2">
    <source>
        <dbReference type="Proteomes" id="UP001164374"/>
    </source>
</evidence>
<dbReference type="AlphaFoldDB" id="A0AAE3I8P4"/>
<comment type="caution">
    <text evidence="1">The sequence shown here is derived from an EMBL/GenBank/DDBJ whole genome shotgun (WGS) entry which is preliminary data.</text>
</comment>
<reference evidence="1" key="1">
    <citation type="journal article" date="2023" name="Front. Microbiol.">
        <title>Ralstonia chuxiongensis sp. nov., Ralstonia mojiangensis sp. nov., and Ralstonia soli sp. nov., isolated from tobacco fields, are three novel species in the family Burkholderiaceae.</title>
        <authorList>
            <person name="Lu C.H."/>
            <person name="Zhang Y.Y."/>
            <person name="Jiang N."/>
            <person name="Chen W."/>
            <person name="Shao X."/>
            <person name="Zhao Z.M."/>
            <person name="Lu W.L."/>
            <person name="Hu X."/>
            <person name="Xi Y.X."/>
            <person name="Zou S.Y."/>
            <person name="Wei Q.J."/>
            <person name="Lin Z.L."/>
            <person name="Gong L."/>
            <person name="Gai X.T."/>
            <person name="Zhang L.Q."/>
            <person name="Li J.Y."/>
            <person name="Jin Y."/>
            <person name="Xia Z.Y."/>
        </authorList>
    </citation>
    <scope>NUCLEOTIDE SEQUENCE</scope>
    <source>
        <strain evidence="1">22TCCZM01-4</strain>
    </source>
</reference>
<dbReference type="Proteomes" id="UP001164374">
    <property type="component" value="Unassembled WGS sequence"/>
</dbReference>
<dbReference type="InterPro" id="IPR036567">
    <property type="entry name" value="RHF-like"/>
</dbReference>
<organism evidence="1 2">
    <name type="scientific">Ralstonia mojiangensis</name>
    <dbReference type="NCBI Taxonomy" id="2953895"/>
    <lineage>
        <taxon>Bacteria</taxon>
        <taxon>Pseudomonadati</taxon>
        <taxon>Pseudomonadota</taxon>
        <taxon>Betaproteobacteria</taxon>
        <taxon>Burkholderiales</taxon>
        <taxon>Burkholderiaceae</taxon>
        <taxon>Ralstonia</taxon>
    </lineage>
</organism>
<dbReference type="SUPFAM" id="SSF69754">
    <property type="entry name" value="Ribosome binding protein Y (YfiA homologue)"/>
    <property type="match status" value="1"/>
</dbReference>
<name>A0AAE3I8P4_9RALS</name>
<reference evidence="1" key="2">
    <citation type="submission" date="2023-02" db="EMBL/GenBank/DDBJ databases">
        <authorList>
            <person name="Lu C.-H."/>
        </authorList>
    </citation>
    <scope>NUCLEOTIDE SEQUENCE</scope>
    <source>
        <strain evidence="1">22TCCZM01-4</strain>
    </source>
</reference>
<protein>
    <submittedName>
        <fullName evidence="1">HPF/RaiA family ribosome-associated protein</fullName>
    </submittedName>
</protein>
<dbReference type="Gene3D" id="3.30.160.100">
    <property type="entry name" value="Ribosome hibernation promotion factor-like"/>
    <property type="match status" value="1"/>
</dbReference>
<dbReference type="InterPro" id="IPR003489">
    <property type="entry name" value="RHF/RaiA"/>
</dbReference>
<evidence type="ECO:0000313" key="1">
    <source>
        <dbReference type="EMBL" id="MCT7318712.1"/>
    </source>
</evidence>
<sequence>MTLPLDISFQDFPHSKAIEEAVIKQANSLGGVQAEIARCRVRLMQAPRQQAYNRAVRVHVHVMTRHHRHVSGQALRDDAREALREAFKEVEFALRSEMVRAQSSALLEAKGGI</sequence>
<dbReference type="EMBL" id="JAOCQJ010000007">
    <property type="protein sequence ID" value="MCT7318712.1"/>
    <property type="molecule type" value="Genomic_DNA"/>
</dbReference>
<dbReference type="RefSeq" id="WP_260800716.1">
    <property type="nucleotide sequence ID" value="NZ_JAOCQJ010000007.1"/>
</dbReference>
<proteinExistence type="predicted"/>
<gene>
    <name evidence="1" type="ORF">N5I87_22050</name>
</gene>